<sequence length="379" mass="40149">MQSLDLLDRLVAFPTVSADTNLSLIDFVGDYLLRRGFEVHRIADDTGTKAGLFARTGPLGPGGVMLSAHSDVVPTAGQAWTSDPFQLRRDGDRLFGRGTTDMKGFLASALALADRLTGRPLREPLKLSISWDEEVGCLGIPQMLRHLGPTIGAPRLCIVGEPTSMQVATGHKGKASLRATCRGEAGHSAMAPDYINALYLAADFITGVREIQAELARTGARDEGYAVPHSTVHVGRMQGGTALNIVPEQAVIDLEYRHVAAESSEAIEDRLREAARRADPGKAGCGVSLERLGGYPGLDHPSDADCVREGVTLSGHAQTIKVGYGTEAGHFAAAGIPTIICGPGSMDQGHIADEFLSRDQLAACDAFMDRLADRLVSGA</sequence>
<evidence type="ECO:0000313" key="11">
    <source>
        <dbReference type="EMBL" id="SNS48465.1"/>
    </source>
</evidence>
<organism evidence="11 12">
    <name type="scientific">Tropicimonas sediminicola</name>
    <dbReference type="NCBI Taxonomy" id="1031541"/>
    <lineage>
        <taxon>Bacteria</taxon>
        <taxon>Pseudomonadati</taxon>
        <taxon>Pseudomonadota</taxon>
        <taxon>Alphaproteobacteria</taxon>
        <taxon>Rhodobacterales</taxon>
        <taxon>Roseobacteraceae</taxon>
        <taxon>Tropicimonas</taxon>
    </lineage>
</organism>
<comment type="cofactor">
    <cofactor evidence="1">
        <name>Zn(2+)</name>
        <dbReference type="ChEBI" id="CHEBI:29105"/>
    </cofactor>
</comment>
<reference evidence="11 12" key="1">
    <citation type="submission" date="2017-06" db="EMBL/GenBank/DDBJ databases">
        <authorList>
            <person name="Kim H.J."/>
            <person name="Triplett B.A."/>
        </authorList>
    </citation>
    <scope>NUCLEOTIDE SEQUENCE [LARGE SCALE GENOMIC DNA]</scope>
    <source>
        <strain evidence="11 12">DSM 29339</strain>
    </source>
</reference>
<dbReference type="PROSITE" id="PS00759">
    <property type="entry name" value="ARGE_DAPE_CPG2_2"/>
    <property type="match status" value="1"/>
</dbReference>
<evidence type="ECO:0000256" key="2">
    <source>
        <dbReference type="ARBA" id="ARBA00005691"/>
    </source>
</evidence>
<dbReference type="PANTHER" id="PTHR43808">
    <property type="entry name" value="ACETYLORNITHINE DEACETYLASE"/>
    <property type="match status" value="1"/>
</dbReference>
<keyword evidence="8" id="KW-0862">Zinc</keyword>
<feature type="domain" description="Peptidase M20 dimerisation" evidence="10">
    <location>
        <begin position="169"/>
        <end position="280"/>
    </location>
</feature>
<keyword evidence="7" id="KW-0378">Hydrolase</keyword>
<dbReference type="PROSITE" id="PS00758">
    <property type="entry name" value="ARGE_DAPE_CPG2_1"/>
    <property type="match status" value="1"/>
</dbReference>
<evidence type="ECO:0000256" key="9">
    <source>
        <dbReference type="ARBA" id="ARBA00023285"/>
    </source>
</evidence>
<dbReference type="InterPro" id="IPR002933">
    <property type="entry name" value="Peptidase_M20"/>
</dbReference>
<keyword evidence="9" id="KW-0170">Cobalt</keyword>
<dbReference type="InterPro" id="IPR010169">
    <property type="entry name" value="AcOrn-deacetyl"/>
</dbReference>
<keyword evidence="12" id="KW-1185">Reference proteome</keyword>
<dbReference type="Pfam" id="PF01546">
    <property type="entry name" value="Peptidase_M20"/>
    <property type="match status" value="1"/>
</dbReference>
<dbReference type="InterPro" id="IPR050072">
    <property type="entry name" value="Peptidase_M20A"/>
</dbReference>
<dbReference type="CDD" id="cd03894">
    <property type="entry name" value="M20_ArgE"/>
    <property type="match status" value="1"/>
</dbReference>
<dbReference type="GO" id="GO:0046872">
    <property type="term" value="F:metal ion binding"/>
    <property type="evidence" value="ECO:0007669"/>
    <property type="project" value="UniProtKB-KW"/>
</dbReference>
<evidence type="ECO:0000313" key="12">
    <source>
        <dbReference type="Proteomes" id="UP000198426"/>
    </source>
</evidence>
<evidence type="ECO:0000256" key="7">
    <source>
        <dbReference type="ARBA" id="ARBA00022801"/>
    </source>
</evidence>
<evidence type="ECO:0000256" key="4">
    <source>
        <dbReference type="ARBA" id="ARBA00022571"/>
    </source>
</evidence>
<accession>A0A239EV03</accession>
<dbReference type="SUPFAM" id="SSF53187">
    <property type="entry name" value="Zn-dependent exopeptidases"/>
    <property type="match status" value="1"/>
</dbReference>
<keyword evidence="6" id="KW-0479">Metal-binding</keyword>
<keyword evidence="5" id="KW-0028">Amino-acid biosynthesis</keyword>
<dbReference type="Proteomes" id="UP000198426">
    <property type="component" value="Unassembled WGS sequence"/>
</dbReference>
<dbReference type="InterPro" id="IPR011650">
    <property type="entry name" value="Peptidase_M20_dimer"/>
</dbReference>
<dbReference type="EMBL" id="FZOY01000002">
    <property type="protein sequence ID" value="SNS48465.1"/>
    <property type="molecule type" value="Genomic_DNA"/>
</dbReference>
<dbReference type="SUPFAM" id="SSF55031">
    <property type="entry name" value="Bacterial exopeptidase dimerisation domain"/>
    <property type="match status" value="1"/>
</dbReference>
<dbReference type="GO" id="GO:0008777">
    <property type="term" value="F:acetylornithine deacetylase activity"/>
    <property type="evidence" value="ECO:0007669"/>
    <property type="project" value="TreeGrafter"/>
</dbReference>
<dbReference type="Pfam" id="PF07687">
    <property type="entry name" value="M20_dimer"/>
    <property type="match status" value="1"/>
</dbReference>
<evidence type="ECO:0000256" key="5">
    <source>
        <dbReference type="ARBA" id="ARBA00022605"/>
    </source>
</evidence>
<evidence type="ECO:0000256" key="3">
    <source>
        <dbReference type="ARBA" id="ARBA00022490"/>
    </source>
</evidence>
<dbReference type="AlphaFoldDB" id="A0A239EV03"/>
<proteinExistence type="inferred from homology"/>
<dbReference type="OrthoDB" id="9809784at2"/>
<dbReference type="Gene3D" id="3.40.630.10">
    <property type="entry name" value="Zn peptidases"/>
    <property type="match status" value="1"/>
</dbReference>
<evidence type="ECO:0000259" key="10">
    <source>
        <dbReference type="Pfam" id="PF07687"/>
    </source>
</evidence>
<evidence type="ECO:0000256" key="1">
    <source>
        <dbReference type="ARBA" id="ARBA00001947"/>
    </source>
</evidence>
<dbReference type="InterPro" id="IPR001261">
    <property type="entry name" value="ArgE/DapE_CS"/>
</dbReference>
<dbReference type="InterPro" id="IPR036264">
    <property type="entry name" value="Bact_exopeptidase_dim_dom"/>
</dbReference>
<name>A0A239EV03_9RHOB</name>
<protein>
    <submittedName>
        <fullName evidence="11">Acetylornithine deacetylase</fullName>
    </submittedName>
</protein>
<dbReference type="Gene3D" id="3.30.70.360">
    <property type="match status" value="1"/>
</dbReference>
<dbReference type="GO" id="GO:0006526">
    <property type="term" value="P:L-arginine biosynthetic process"/>
    <property type="evidence" value="ECO:0007669"/>
    <property type="project" value="UniProtKB-KW"/>
</dbReference>
<gene>
    <name evidence="11" type="ORF">SAMN05421757_102347</name>
</gene>
<dbReference type="RefSeq" id="WP_089232090.1">
    <property type="nucleotide sequence ID" value="NZ_FZOY01000002.1"/>
</dbReference>
<comment type="similarity">
    <text evidence="2">Belongs to the peptidase M20A family. ArgE subfamily.</text>
</comment>
<keyword evidence="3" id="KW-0963">Cytoplasm</keyword>
<dbReference type="NCBIfam" id="TIGR01892">
    <property type="entry name" value="AcOrn-deacetyl"/>
    <property type="match status" value="1"/>
</dbReference>
<evidence type="ECO:0000256" key="6">
    <source>
        <dbReference type="ARBA" id="ARBA00022723"/>
    </source>
</evidence>
<dbReference type="PANTHER" id="PTHR43808:SF31">
    <property type="entry name" value="N-ACETYL-L-CITRULLINE DEACETYLASE"/>
    <property type="match status" value="1"/>
</dbReference>
<keyword evidence="4" id="KW-0055">Arginine biosynthesis</keyword>
<dbReference type="NCBIfam" id="NF005710">
    <property type="entry name" value="PRK07522.1"/>
    <property type="match status" value="1"/>
</dbReference>
<evidence type="ECO:0000256" key="8">
    <source>
        <dbReference type="ARBA" id="ARBA00022833"/>
    </source>
</evidence>